<dbReference type="Gramene" id="LPERR08G12120.1">
    <property type="protein sequence ID" value="LPERR08G12120.1"/>
    <property type="gene ID" value="LPERR08G12120"/>
</dbReference>
<feature type="region of interest" description="Disordered" evidence="1">
    <location>
        <begin position="42"/>
        <end position="93"/>
    </location>
</feature>
<evidence type="ECO:0000256" key="1">
    <source>
        <dbReference type="SAM" id="MobiDB-lite"/>
    </source>
</evidence>
<feature type="compositionally biased region" description="Basic residues" evidence="1">
    <location>
        <begin position="67"/>
        <end position="85"/>
    </location>
</feature>
<reference evidence="2 3" key="1">
    <citation type="submission" date="2012-08" db="EMBL/GenBank/DDBJ databases">
        <title>Oryza genome evolution.</title>
        <authorList>
            <person name="Wing R.A."/>
        </authorList>
    </citation>
    <scope>NUCLEOTIDE SEQUENCE</scope>
</reference>
<dbReference type="EnsemblPlants" id="LPERR08G12120.1">
    <property type="protein sequence ID" value="LPERR08G12120.1"/>
    <property type="gene ID" value="LPERR08G12120"/>
</dbReference>
<evidence type="ECO:0000313" key="2">
    <source>
        <dbReference type="EnsemblPlants" id="LPERR08G12120.1"/>
    </source>
</evidence>
<reference evidence="2" key="3">
    <citation type="submission" date="2015-04" db="UniProtKB">
        <authorList>
            <consortium name="EnsemblPlants"/>
        </authorList>
    </citation>
    <scope>IDENTIFICATION</scope>
</reference>
<proteinExistence type="predicted"/>
<dbReference type="HOGENOM" id="CLU_2402863_0_0_1"/>
<sequence length="93" mass="10380">MREVERVVERMTLEGLGVREDHVAAHLDALAGPRRAAVSLRTAATGRGGDRRVHGGTPRLYHDDHHHAARGGRLRDAARRRRGWHRGTPSPTR</sequence>
<evidence type="ECO:0000313" key="3">
    <source>
        <dbReference type="Proteomes" id="UP000032180"/>
    </source>
</evidence>
<accession>A0A0D9X7U5</accession>
<name>A0A0D9X7U5_9ORYZ</name>
<keyword evidence="3" id="KW-1185">Reference proteome</keyword>
<organism evidence="2 3">
    <name type="scientific">Leersia perrieri</name>
    <dbReference type="NCBI Taxonomy" id="77586"/>
    <lineage>
        <taxon>Eukaryota</taxon>
        <taxon>Viridiplantae</taxon>
        <taxon>Streptophyta</taxon>
        <taxon>Embryophyta</taxon>
        <taxon>Tracheophyta</taxon>
        <taxon>Spermatophyta</taxon>
        <taxon>Magnoliopsida</taxon>
        <taxon>Liliopsida</taxon>
        <taxon>Poales</taxon>
        <taxon>Poaceae</taxon>
        <taxon>BOP clade</taxon>
        <taxon>Oryzoideae</taxon>
        <taxon>Oryzeae</taxon>
        <taxon>Oryzinae</taxon>
        <taxon>Leersia</taxon>
    </lineage>
</organism>
<protein>
    <submittedName>
        <fullName evidence="2">Uncharacterized protein</fullName>
    </submittedName>
</protein>
<dbReference type="AlphaFoldDB" id="A0A0D9X7U5"/>
<dbReference type="Proteomes" id="UP000032180">
    <property type="component" value="Chromosome 8"/>
</dbReference>
<reference evidence="3" key="2">
    <citation type="submission" date="2013-12" db="EMBL/GenBank/DDBJ databases">
        <authorList>
            <person name="Yu Y."/>
            <person name="Lee S."/>
            <person name="de Baynast K."/>
            <person name="Wissotski M."/>
            <person name="Liu L."/>
            <person name="Talag J."/>
            <person name="Goicoechea J."/>
            <person name="Angelova A."/>
            <person name="Jetty R."/>
            <person name="Kudrna D."/>
            <person name="Golser W."/>
            <person name="Rivera L."/>
            <person name="Zhang J."/>
            <person name="Wing R."/>
        </authorList>
    </citation>
    <scope>NUCLEOTIDE SEQUENCE</scope>
</reference>